<name>A0A9J6HAY6_HAELO</name>
<gene>
    <name evidence="2" type="ORF">HPB48_026091</name>
</gene>
<accession>A0A9J6HAY6</accession>
<dbReference type="Proteomes" id="UP000821853">
    <property type="component" value="Unassembled WGS sequence"/>
</dbReference>
<dbReference type="EMBL" id="JABSTR010001594">
    <property type="protein sequence ID" value="KAH9384105.1"/>
    <property type="molecule type" value="Genomic_DNA"/>
</dbReference>
<dbReference type="AlphaFoldDB" id="A0A9J6HAY6"/>
<feature type="region of interest" description="Disordered" evidence="1">
    <location>
        <begin position="57"/>
        <end position="201"/>
    </location>
</feature>
<sequence>MSFSCTTACITSPQKWCWQPTVYTQAFGGVSVMAWNLYTFLLELRRPMFADWQDYASPSPARETQQEPTFAQATLQTEPSRHLDLDWPPLTHVTSPNPATGPHPHHSLDATPAGGATAIPEGSSSTTGGGTSPRRPRKQSASPEAHQVDPTPGPESPFLRLRRRKCSSPGPTAEFRRGNGRTSPKLPTTSTHQTTPQQPLSRIAPQDRAALHTLSTGTVRTLSKLQLQGTTLGNALDRPAECRVIDVLAPSPADFLFLRCRNTQMEIILKSQENCRQARTP</sequence>
<feature type="compositionally biased region" description="Low complexity" evidence="1">
    <location>
        <begin position="187"/>
        <end position="199"/>
    </location>
</feature>
<keyword evidence="3" id="KW-1185">Reference proteome</keyword>
<comment type="caution">
    <text evidence="2">The sequence shown here is derived from an EMBL/GenBank/DDBJ whole genome shotgun (WGS) entry which is preliminary data.</text>
</comment>
<reference evidence="2 3" key="1">
    <citation type="journal article" date="2020" name="Cell">
        <title>Large-Scale Comparative Analyses of Tick Genomes Elucidate Their Genetic Diversity and Vector Capacities.</title>
        <authorList>
            <consortium name="Tick Genome and Microbiome Consortium (TIGMIC)"/>
            <person name="Jia N."/>
            <person name="Wang J."/>
            <person name="Shi W."/>
            <person name="Du L."/>
            <person name="Sun Y."/>
            <person name="Zhan W."/>
            <person name="Jiang J.F."/>
            <person name="Wang Q."/>
            <person name="Zhang B."/>
            <person name="Ji P."/>
            <person name="Bell-Sakyi L."/>
            <person name="Cui X.M."/>
            <person name="Yuan T.T."/>
            <person name="Jiang B.G."/>
            <person name="Yang W.F."/>
            <person name="Lam T.T."/>
            <person name="Chang Q.C."/>
            <person name="Ding S.J."/>
            <person name="Wang X.J."/>
            <person name="Zhu J.G."/>
            <person name="Ruan X.D."/>
            <person name="Zhao L."/>
            <person name="Wei J.T."/>
            <person name="Ye R.Z."/>
            <person name="Que T.C."/>
            <person name="Du C.H."/>
            <person name="Zhou Y.H."/>
            <person name="Cheng J.X."/>
            <person name="Dai P.F."/>
            <person name="Guo W.B."/>
            <person name="Han X.H."/>
            <person name="Huang E.J."/>
            <person name="Li L.F."/>
            <person name="Wei W."/>
            <person name="Gao Y.C."/>
            <person name="Liu J.Z."/>
            <person name="Shao H.Z."/>
            <person name="Wang X."/>
            <person name="Wang C.C."/>
            <person name="Yang T.C."/>
            <person name="Huo Q.B."/>
            <person name="Li W."/>
            <person name="Chen H.Y."/>
            <person name="Chen S.E."/>
            <person name="Zhou L.G."/>
            <person name="Ni X.B."/>
            <person name="Tian J.H."/>
            <person name="Sheng Y."/>
            <person name="Liu T."/>
            <person name="Pan Y.S."/>
            <person name="Xia L.Y."/>
            <person name="Li J."/>
            <person name="Zhao F."/>
            <person name="Cao W.C."/>
        </authorList>
    </citation>
    <scope>NUCLEOTIDE SEQUENCE [LARGE SCALE GENOMIC DNA]</scope>
    <source>
        <strain evidence="2">HaeL-2018</strain>
    </source>
</reference>
<organism evidence="2 3">
    <name type="scientific">Haemaphysalis longicornis</name>
    <name type="common">Bush tick</name>
    <dbReference type="NCBI Taxonomy" id="44386"/>
    <lineage>
        <taxon>Eukaryota</taxon>
        <taxon>Metazoa</taxon>
        <taxon>Ecdysozoa</taxon>
        <taxon>Arthropoda</taxon>
        <taxon>Chelicerata</taxon>
        <taxon>Arachnida</taxon>
        <taxon>Acari</taxon>
        <taxon>Parasitiformes</taxon>
        <taxon>Ixodida</taxon>
        <taxon>Ixodoidea</taxon>
        <taxon>Ixodidae</taxon>
        <taxon>Haemaphysalinae</taxon>
        <taxon>Haemaphysalis</taxon>
    </lineage>
</organism>
<evidence type="ECO:0000256" key="1">
    <source>
        <dbReference type="SAM" id="MobiDB-lite"/>
    </source>
</evidence>
<proteinExistence type="predicted"/>
<evidence type="ECO:0000313" key="2">
    <source>
        <dbReference type="EMBL" id="KAH9384105.1"/>
    </source>
</evidence>
<evidence type="ECO:0000313" key="3">
    <source>
        <dbReference type="Proteomes" id="UP000821853"/>
    </source>
</evidence>
<dbReference type="VEuPathDB" id="VectorBase:HLOH_051591"/>
<feature type="compositionally biased region" description="Polar residues" evidence="1">
    <location>
        <begin position="62"/>
        <end position="78"/>
    </location>
</feature>
<protein>
    <submittedName>
        <fullName evidence="2">Uncharacterized protein</fullName>
    </submittedName>
</protein>